<dbReference type="Proteomes" id="UP000216624">
    <property type="component" value="Unassembled WGS sequence"/>
</dbReference>
<evidence type="ECO:0000313" key="1">
    <source>
        <dbReference type="EMBL" id="OZG08280.1"/>
    </source>
</evidence>
<keyword evidence="2" id="KW-1185">Reference proteome</keyword>
<gene>
    <name evidence="1" type="ORF">FL82_01280</name>
</gene>
<feature type="non-terminal residue" evidence="1">
    <location>
        <position position="1"/>
    </location>
</feature>
<dbReference type="KEGG" id="crq:GCK72_024941"/>
<comment type="caution">
    <text evidence="1">The sequence shown here is derived from an EMBL/GenBank/DDBJ whole genome shotgun (WGS) entry which is preliminary data.</text>
</comment>
<dbReference type="EMBL" id="NMWX01000001">
    <property type="protein sequence ID" value="OZG08280.1"/>
    <property type="molecule type" value="Genomic_DNA"/>
</dbReference>
<accession>A0A261BEY0</accession>
<protein>
    <submittedName>
        <fullName evidence="1">Uncharacterized protein</fullName>
    </submittedName>
</protein>
<evidence type="ECO:0000313" key="2">
    <source>
        <dbReference type="Proteomes" id="UP000216624"/>
    </source>
</evidence>
<dbReference type="CTD" id="9806629"/>
<reference evidence="1" key="1">
    <citation type="submission" date="2017-08" db="EMBL/GenBank/DDBJ databases">
        <authorList>
            <person name="de Groot N.N."/>
        </authorList>
    </citation>
    <scope>NUCLEOTIDE SEQUENCE [LARGE SCALE GENOMIC DNA]</scope>
    <source>
        <strain evidence="1">PX439</strain>
    </source>
</reference>
<sequence>MEQFKVELDIDPEPQSRHVMTKRNTRLANARERAMMRQDVAPTNGKRTRRETRKNTVTVRKKNNPVRQYYPAFEYQEDEESSPEPVVKLTPERRAAAEQRIAQQKAEIEEQKRNGTYVDPMELYEEALRRNNQDIKPNKRGSEVPFPENPFRAIVLARIEKERVERQRRAAEEVGDLEAQAATYAETRKKLDEARLYMRRYAVEEAAKRGLPPPPEDPLDIFDLREHFDPDRADAPPGPSYEEIMARVTRPKVISQMLEEAAKKEEAERLAREAEAAAEVVAESTSNNQVKSCTKRKRAHKAAEVQELNGHC</sequence>
<name>A0A261BEY0_CAERE</name>
<organism evidence="1 2">
    <name type="scientific">Caenorhabditis remanei</name>
    <name type="common">Caenorhabditis vulgaris</name>
    <dbReference type="NCBI Taxonomy" id="31234"/>
    <lineage>
        <taxon>Eukaryota</taxon>
        <taxon>Metazoa</taxon>
        <taxon>Ecdysozoa</taxon>
        <taxon>Nematoda</taxon>
        <taxon>Chromadorea</taxon>
        <taxon>Rhabditida</taxon>
        <taxon>Rhabditina</taxon>
        <taxon>Rhabditomorpha</taxon>
        <taxon>Rhabditoidea</taxon>
        <taxon>Rhabditidae</taxon>
        <taxon>Peloderinae</taxon>
        <taxon>Caenorhabditis</taxon>
    </lineage>
</organism>
<proteinExistence type="predicted"/>
<dbReference type="HOGENOM" id="CLU_892095_0_0_1"/>